<proteinExistence type="predicted"/>
<reference evidence="2 3" key="1">
    <citation type="journal article" date="2024" name="G3 (Bethesda)">
        <title>Genome assembly of Hibiscus sabdariffa L. provides insights into metabolisms of medicinal natural products.</title>
        <authorList>
            <person name="Kim T."/>
        </authorList>
    </citation>
    <scope>NUCLEOTIDE SEQUENCE [LARGE SCALE GENOMIC DNA]</scope>
    <source>
        <strain evidence="2">TK-2024</strain>
        <tissue evidence="2">Old leaves</tissue>
    </source>
</reference>
<evidence type="ECO:0000313" key="2">
    <source>
        <dbReference type="EMBL" id="KAK9044795.1"/>
    </source>
</evidence>
<comment type="caution">
    <text evidence="2">The sequence shown here is derived from an EMBL/GenBank/DDBJ whole genome shotgun (WGS) entry which is preliminary data.</text>
</comment>
<accession>A0ABR2U5A2</accession>
<name>A0ABR2U5A2_9ROSI</name>
<organism evidence="2 3">
    <name type="scientific">Hibiscus sabdariffa</name>
    <name type="common">roselle</name>
    <dbReference type="NCBI Taxonomy" id="183260"/>
    <lineage>
        <taxon>Eukaryota</taxon>
        <taxon>Viridiplantae</taxon>
        <taxon>Streptophyta</taxon>
        <taxon>Embryophyta</taxon>
        <taxon>Tracheophyta</taxon>
        <taxon>Spermatophyta</taxon>
        <taxon>Magnoliopsida</taxon>
        <taxon>eudicotyledons</taxon>
        <taxon>Gunneridae</taxon>
        <taxon>Pentapetalae</taxon>
        <taxon>rosids</taxon>
        <taxon>malvids</taxon>
        <taxon>Malvales</taxon>
        <taxon>Malvaceae</taxon>
        <taxon>Malvoideae</taxon>
        <taxon>Hibiscus</taxon>
    </lineage>
</organism>
<evidence type="ECO:0000313" key="3">
    <source>
        <dbReference type="Proteomes" id="UP001396334"/>
    </source>
</evidence>
<sequence length="155" mass="17144">MRLAILNVLGSITLIKRKEDLNQSMEAGVSEKPDLGAKSSNQESLKLVNDEKCVISSEVGVLKGVNEVELGDMVDINPSFMRVAINDKNMVLSPLVSYFDSSPKVSLAKEKSDEDEELNIESGPPSNEDQNFEEPSQSSHQVIMRSLTTSFRRWG</sequence>
<feature type="region of interest" description="Disordered" evidence="1">
    <location>
        <begin position="107"/>
        <end position="141"/>
    </location>
</feature>
<gene>
    <name evidence="2" type="ORF">V6N11_058687</name>
</gene>
<dbReference type="Proteomes" id="UP001396334">
    <property type="component" value="Unassembled WGS sequence"/>
</dbReference>
<feature type="compositionally biased region" description="Polar residues" evidence="1">
    <location>
        <begin position="124"/>
        <end position="141"/>
    </location>
</feature>
<evidence type="ECO:0000256" key="1">
    <source>
        <dbReference type="SAM" id="MobiDB-lite"/>
    </source>
</evidence>
<dbReference type="EMBL" id="JBBPBN010000002">
    <property type="protein sequence ID" value="KAK9044795.1"/>
    <property type="molecule type" value="Genomic_DNA"/>
</dbReference>
<protein>
    <submittedName>
        <fullName evidence="2">Uncharacterized protein</fullName>
    </submittedName>
</protein>
<keyword evidence="3" id="KW-1185">Reference proteome</keyword>